<sequence>MLLIPLIGAAFHDLLMDKLKAGEKNFSGGEEFILKRVDVEDWAKSLKISNCDIAKLSEMEFVINKFVIRFSDLVAASKQAGDNPDLLVTSWRSLFEVAVIFRVLCQSLIQNNNIHEFQELLERFKDYGIMTSGNVFNSMKVESKYKDVKRSRKMIGEYDWLNPIFPDKVAERFSKPFSPSFRDLVARTKESDPELVSFIPLYEKASDALHFNFLSNRIISEINVDELKSSVDLVGRIFLFDYLRMVSKLYSSIGVHNQYSDTIISLSSELSKIIKFQ</sequence>
<gene>
    <name evidence="1" type="ORF">HXM94_01120</name>
</gene>
<name>A0A930E212_9FIRM</name>
<dbReference type="AlphaFoldDB" id="A0A930E212"/>
<dbReference type="EMBL" id="JABZRE010000002">
    <property type="protein sequence ID" value="MBF1306377.1"/>
    <property type="molecule type" value="Genomic_DNA"/>
</dbReference>
<protein>
    <submittedName>
        <fullName evidence="1">Uncharacterized protein</fullName>
    </submittedName>
</protein>
<reference evidence="1" key="1">
    <citation type="submission" date="2020-04" db="EMBL/GenBank/DDBJ databases">
        <title>Deep metagenomics examines the oral microbiome during advanced dental caries in children, revealing novel taxa and co-occurrences with host molecules.</title>
        <authorList>
            <person name="Baker J.L."/>
            <person name="Morton J.T."/>
            <person name="Dinis M."/>
            <person name="Alvarez R."/>
            <person name="Tran N.C."/>
            <person name="Knight R."/>
            <person name="Edlund A."/>
        </authorList>
    </citation>
    <scope>NUCLEOTIDE SEQUENCE</scope>
    <source>
        <strain evidence="1">JCVI_23_bin.11</strain>
    </source>
</reference>
<accession>A0A930E212</accession>
<evidence type="ECO:0000313" key="2">
    <source>
        <dbReference type="Proteomes" id="UP000758611"/>
    </source>
</evidence>
<dbReference type="Proteomes" id="UP000758611">
    <property type="component" value="Unassembled WGS sequence"/>
</dbReference>
<comment type="caution">
    <text evidence="1">The sequence shown here is derived from an EMBL/GenBank/DDBJ whole genome shotgun (WGS) entry which is preliminary data.</text>
</comment>
<organism evidence="1 2">
    <name type="scientific">Parvimonas micra</name>
    <dbReference type="NCBI Taxonomy" id="33033"/>
    <lineage>
        <taxon>Bacteria</taxon>
        <taxon>Bacillati</taxon>
        <taxon>Bacillota</taxon>
        <taxon>Tissierellia</taxon>
        <taxon>Tissierellales</taxon>
        <taxon>Peptoniphilaceae</taxon>
        <taxon>Parvimonas</taxon>
    </lineage>
</organism>
<proteinExistence type="predicted"/>
<dbReference type="RefSeq" id="WP_278476916.1">
    <property type="nucleotide sequence ID" value="NZ_JABZRE010000002.1"/>
</dbReference>
<evidence type="ECO:0000313" key="1">
    <source>
        <dbReference type="EMBL" id="MBF1306377.1"/>
    </source>
</evidence>